<keyword evidence="4" id="KW-1185">Reference proteome</keyword>
<sequence length="791" mass="84143">MRYRRLLQSLPSGDDLLRLTAVTLSALILGRALLSGSSGWWAFAYVVAGAAGLWGALWIINEARKAMSPPKSADDLEDKAANAVKVAKAAQEAAAAATKAAKAARAEAEAKAEALAKVVDEIKDEAEPDDATKARAATLKSRVLGMLTAGNRPGLVVVLALLVLVVHAAITGYVGVGTILVAILLAVVAVLLTADFKLVALLGGIAAVFALATVMIADIFAGSTEARALGISVAAIVLPVVISDKLSGLVRDKGLRPAHHAVLAVLTLALSFLGYTRDDWLPGVLNNCYTLPTSSGITTLKATEDGRCYGLIDSADGGVFAASAFGKDPVTVALQRRILDANEPLKPGHLTVVWLGALSCEPLKADPARCADGRDYPSERDQLRAFLYAQSHIAATTKHKVHMVIADAGPDVAHIDDVAAMIVEREKALGDRVVVIGGGDSRDVTQSAINRLLKAGIPFIAPNLLADLGAPSKKFVDKPGYLQLAPSNTAYADDTARRLTQAYRKEGGFRLDIYQQPSPTDQYTTSLVNDLLAAVASKPGSSARHVPALDKIDDSICESDKGRPPAVLYFADRWTRFAEFVQRVNEVCGHSRPRLVVADVSVSRFMANYQLRAASTADWAVNYNVGGPGCADLSQPTYEILVREIEKQGDLVRLKGPFGCADRRDGISDGQLLDACPLDAAAKLTSQQCDANDLGTYLIPAWDAVLLADALLKPRPVDDNDLTKLNLPDFTLATGKKATVVRGDLHSPTIDVRMWHGMPLNNPRIIWELPTAPLRLPDDPEPGRPAVTPLD</sequence>
<dbReference type="InterPro" id="IPR028082">
    <property type="entry name" value="Peripla_BP_I"/>
</dbReference>
<dbReference type="Gene3D" id="3.40.50.2300">
    <property type="match status" value="1"/>
</dbReference>
<keyword evidence="2" id="KW-0812">Transmembrane</keyword>
<gene>
    <name evidence="3" type="ORF">M1L60_40520</name>
</gene>
<feature type="coiled-coil region" evidence="1">
    <location>
        <begin position="73"/>
        <end position="125"/>
    </location>
</feature>
<feature type="transmembrane region" description="Helical" evidence="2">
    <location>
        <begin position="172"/>
        <end position="192"/>
    </location>
</feature>
<protein>
    <submittedName>
        <fullName evidence="3">Uncharacterized protein</fullName>
    </submittedName>
</protein>
<feature type="transmembrane region" description="Helical" evidence="2">
    <location>
        <begin position="40"/>
        <end position="60"/>
    </location>
</feature>
<organism evidence="3 4">
    <name type="scientific">Paractinoplanes aksuensis</name>
    <dbReference type="NCBI Taxonomy" id="2939490"/>
    <lineage>
        <taxon>Bacteria</taxon>
        <taxon>Bacillati</taxon>
        <taxon>Actinomycetota</taxon>
        <taxon>Actinomycetes</taxon>
        <taxon>Micromonosporales</taxon>
        <taxon>Micromonosporaceae</taxon>
        <taxon>Paractinoplanes</taxon>
    </lineage>
</organism>
<comment type="caution">
    <text evidence="3">The sequence shown here is derived from an EMBL/GenBank/DDBJ whole genome shotgun (WGS) entry which is preliminary data.</text>
</comment>
<dbReference type="EMBL" id="JAMYJR010000051">
    <property type="protein sequence ID" value="MCO8276884.1"/>
    <property type="molecule type" value="Genomic_DNA"/>
</dbReference>
<evidence type="ECO:0000256" key="1">
    <source>
        <dbReference type="SAM" id="Coils"/>
    </source>
</evidence>
<feature type="transmembrane region" description="Helical" evidence="2">
    <location>
        <begin position="143"/>
        <end position="166"/>
    </location>
</feature>
<feature type="transmembrane region" description="Helical" evidence="2">
    <location>
        <begin position="16"/>
        <end position="34"/>
    </location>
</feature>
<accession>A0ABT1E186</accession>
<evidence type="ECO:0000256" key="2">
    <source>
        <dbReference type="SAM" id="Phobius"/>
    </source>
</evidence>
<name>A0ABT1E186_9ACTN</name>
<reference evidence="3 4" key="1">
    <citation type="submission" date="2022-06" db="EMBL/GenBank/DDBJ databases">
        <title>New Species of the Genus Actinoplanes, ActinopZanes ferrugineus.</title>
        <authorList>
            <person name="Ding P."/>
        </authorList>
    </citation>
    <scope>NUCLEOTIDE SEQUENCE [LARGE SCALE GENOMIC DNA]</scope>
    <source>
        <strain evidence="3 4">TRM88003</strain>
    </source>
</reference>
<dbReference type="Proteomes" id="UP001523369">
    <property type="component" value="Unassembled WGS sequence"/>
</dbReference>
<evidence type="ECO:0000313" key="3">
    <source>
        <dbReference type="EMBL" id="MCO8276884.1"/>
    </source>
</evidence>
<dbReference type="SUPFAM" id="SSF53822">
    <property type="entry name" value="Periplasmic binding protein-like I"/>
    <property type="match status" value="1"/>
</dbReference>
<keyword evidence="2" id="KW-0472">Membrane</keyword>
<proteinExistence type="predicted"/>
<feature type="transmembrane region" description="Helical" evidence="2">
    <location>
        <begin position="199"/>
        <end position="220"/>
    </location>
</feature>
<keyword evidence="1" id="KW-0175">Coiled coil</keyword>
<dbReference type="RefSeq" id="WP_253242906.1">
    <property type="nucleotide sequence ID" value="NZ_JAMYJR010000051.1"/>
</dbReference>
<evidence type="ECO:0000313" key="4">
    <source>
        <dbReference type="Proteomes" id="UP001523369"/>
    </source>
</evidence>
<keyword evidence="2" id="KW-1133">Transmembrane helix</keyword>